<proteinExistence type="inferred from homology"/>
<dbReference type="Pfam" id="PF14826">
    <property type="entry name" value="FACT-Spt16_Nlob"/>
    <property type="match status" value="1"/>
</dbReference>
<dbReference type="SUPFAM" id="SSF55920">
    <property type="entry name" value="Creatinase/aminopeptidase"/>
    <property type="match status" value="1"/>
</dbReference>
<evidence type="ECO:0000256" key="9">
    <source>
        <dbReference type="ARBA" id="ARBA00023242"/>
    </source>
</evidence>
<dbReference type="Gene3D" id="3.40.350.10">
    <property type="entry name" value="Creatinase/prolidase N-terminal domain"/>
    <property type="match status" value="1"/>
</dbReference>
<dbReference type="PANTHER" id="PTHR13980:SF16">
    <property type="entry name" value="FACT COMPLEX SUBUNIT"/>
    <property type="match status" value="1"/>
</dbReference>
<dbReference type="InterPro" id="IPR029149">
    <property type="entry name" value="Creatin/AminoP/Spt16_N"/>
</dbReference>
<dbReference type="InterPro" id="IPR013719">
    <property type="entry name" value="RTT106/SPT16-like_middle_dom"/>
</dbReference>
<evidence type="ECO:0000259" key="15">
    <source>
        <dbReference type="SMART" id="SM01287"/>
    </source>
</evidence>
<dbReference type="Proteomes" id="UP001497457">
    <property type="component" value="Chromosome 10rd"/>
</dbReference>
<evidence type="ECO:0000313" key="16">
    <source>
        <dbReference type="EMBL" id="CAL4892396.1"/>
    </source>
</evidence>
<keyword evidence="9 10" id="KW-0539">Nucleus</keyword>
<keyword evidence="17" id="KW-1185">Reference proteome</keyword>
<dbReference type="PANTHER" id="PTHR13980">
    <property type="entry name" value="CDC68 RELATED"/>
    <property type="match status" value="1"/>
</dbReference>
<evidence type="ECO:0000256" key="8">
    <source>
        <dbReference type="ARBA" id="ARBA00023204"/>
    </source>
</evidence>
<reference evidence="17" key="1">
    <citation type="submission" date="2024-06" db="EMBL/GenBank/DDBJ databases">
        <authorList>
            <person name="Ryan C."/>
        </authorList>
    </citation>
    <scope>NUCLEOTIDE SEQUENCE [LARGE SCALE GENOMIC DNA]</scope>
</reference>
<evidence type="ECO:0000256" key="2">
    <source>
        <dbReference type="ARBA" id="ARBA00022454"/>
    </source>
</evidence>
<evidence type="ECO:0000259" key="13">
    <source>
        <dbReference type="SMART" id="SM01285"/>
    </source>
</evidence>
<evidence type="ECO:0000259" key="14">
    <source>
        <dbReference type="SMART" id="SM01286"/>
    </source>
</evidence>
<dbReference type="Pfam" id="PF21091">
    <property type="entry name" value="SPT16_C"/>
    <property type="match status" value="1"/>
</dbReference>
<dbReference type="Gene3D" id="3.90.230.10">
    <property type="entry name" value="Creatinase/methionine aminopeptidase superfamily"/>
    <property type="match status" value="1"/>
</dbReference>
<dbReference type="Gene3D" id="2.30.29.30">
    <property type="entry name" value="Pleckstrin-homology domain (PH domain)/Phosphotyrosine-binding domain (PTB)"/>
    <property type="match status" value="1"/>
</dbReference>
<feature type="domain" description="FACT complex subunit SPT16 middle" evidence="14">
    <location>
        <begin position="570"/>
        <end position="720"/>
    </location>
</feature>
<dbReference type="InterPro" id="IPR029148">
    <property type="entry name" value="FACT-SPT16_Nlobe"/>
</dbReference>
<dbReference type="SMART" id="SM01287">
    <property type="entry name" value="Rtt106"/>
    <property type="match status" value="1"/>
</dbReference>
<feature type="compositionally biased region" description="Basic residues" evidence="11">
    <location>
        <begin position="1048"/>
        <end position="1057"/>
    </location>
</feature>
<dbReference type="InterPro" id="IPR013953">
    <property type="entry name" value="FACT_SPT16_M"/>
</dbReference>
<dbReference type="FunFam" id="3.90.230.10:FF:000005">
    <property type="entry name" value="FACT complex subunit spt16"/>
    <property type="match status" value="1"/>
</dbReference>
<evidence type="ECO:0000256" key="6">
    <source>
        <dbReference type="ARBA" id="ARBA00023054"/>
    </source>
</evidence>
<sequence length="1075" mass="120839">MSLFSHISALAIMAILEALDQTSPVSGSSTVVSPENFIKCLKKFYSHWREDVSDLWGSSSAIAVATPPPSDDIRYRKSLALSMWLFGREFTDTIMLFSSSQIHFLSGQDGCDFLQHLKMPVSKAVGLDIVLHNLEKPDNGSLSMDQILNSAFAQYESNSVVMGHIAREKPEGKVLEEWYQKLHGSRLKLYDVSGGISELLSVKDASEIMYVKTAAYLTASVMRKYVVPKLENIVVDEKKVPHSKLMDLTEKVILSPTKINVKLKAGNVDICYPPIFQSGGKYDLRPGALSNDDDLYYDSGSLIVCAMGAKYSGYCSNVARTFLIDCSVKKCNAYKVLLKAHDAAIAALMPGSKASMSYQAAVDVVRGEAPDLLPFLTKSGGTGIGIEFRETSLSLNEKNNLTVKEGMLFNVSLGFQNLLAKSSDEKIKEVSLWLADTVLVCKEKPEVLTAFISKAEDDAFYSFDEEKIGSPSKAAPKTERMAPLKVKPMLKSDMTLSLKENLRSSSRTPKEDLRRQLQSEILRKKANGTAVRSDGTNQNLLEGHGHFRALGELVAYKNASDFPRVDRLEIQVDKQNEAILLPIYGFMVPFHVCNVKKAEIRGDNKRSVYVSITFNVPNTVSSQDSGLQANLSLVFLKAVTFLSRDRRHAEEVVQSMKILQKGVLERAKRASLVSQEKLQPHDGLTRDRIQLLDLWIRPALSGRGRKVPGTLVAHVNGFQYTVSKSEKVDIMFSNIKHAFFQPAERDMITLLHFHLCNEIMVGNKKTRDVQFYIEVMDAVDSISLKRRSAWDPDEIEEEHRERARRREINRQFELFVRRVDSIWSKPRFNELALQFETPLQKLGFNGVHGRATCFIAPSPSCLVQLIETPFLVTSLREVDIVCLERVSLGQKSFDMVLVFQDYTRDVIRIEVIPMTDLDKIKDWLNDCSLKYYESKLSLNWRKVLKTIMNDPESETNDRWEFLNPDASDSDSESSETEDDQYEPSDMETGSESEDEGSDNESVVNSGDDDGGSDEDDGGESWDEIERKARDADAEMGSESDSEDERQRRREKAKVKPRRASEPAPRGALQKRQRLS</sequence>
<dbReference type="AlphaFoldDB" id="A0ABC8VK40"/>
<dbReference type="GO" id="GO:0006281">
    <property type="term" value="P:DNA repair"/>
    <property type="evidence" value="ECO:0007669"/>
    <property type="project" value="UniProtKB-UniRule"/>
</dbReference>
<dbReference type="Pfam" id="PF08512">
    <property type="entry name" value="Rttp106-like_middle"/>
    <property type="match status" value="1"/>
</dbReference>
<feature type="compositionally biased region" description="Acidic residues" evidence="11">
    <location>
        <begin position="967"/>
        <end position="998"/>
    </location>
</feature>
<comment type="similarity">
    <text evidence="1 10">Belongs to the peptidase M24 family. SPT16 subfamily.</text>
</comment>
<evidence type="ECO:0000256" key="1">
    <source>
        <dbReference type="ARBA" id="ARBA00010779"/>
    </source>
</evidence>
<keyword evidence="12" id="KW-0732">Signal</keyword>
<dbReference type="Pfam" id="PF00557">
    <property type="entry name" value="Peptidase_M24"/>
    <property type="match status" value="1"/>
</dbReference>
<dbReference type="FunFam" id="3.40.350.10:FF:000006">
    <property type="entry name" value="FACT complex subunit SPT16"/>
    <property type="match status" value="1"/>
</dbReference>
<keyword evidence="8 10" id="KW-0234">DNA repair</keyword>
<comment type="subcellular location">
    <subcellularLocation>
        <location evidence="10">Nucleus</location>
    </subcellularLocation>
    <subcellularLocation>
        <location evidence="10">Chromosome</location>
    </subcellularLocation>
</comment>
<keyword evidence="3 10" id="KW-0235">DNA replication</keyword>
<feature type="compositionally biased region" description="Acidic residues" evidence="11">
    <location>
        <begin position="1033"/>
        <end position="1043"/>
    </location>
</feature>
<feature type="compositionally biased region" description="Basic and acidic residues" evidence="11">
    <location>
        <begin position="1023"/>
        <end position="1032"/>
    </location>
</feature>
<dbReference type="InterPro" id="IPR040258">
    <property type="entry name" value="Spt16"/>
</dbReference>
<dbReference type="Gene3D" id="2.30.29.210">
    <property type="entry name" value="FACT complex subunit Spt16p/Cdc68p"/>
    <property type="match status" value="1"/>
</dbReference>
<keyword evidence="6" id="KW-0175">Coiled coil</keyword>
<comment type="function">
    <text evidence="10">Component of the FACT complex, a general chromatin factor that acts to reorganize nucleosomes. The FACT complex is involved in multiple processes that require DNA as a template such as mRNA elongation, DNA replication and DNA repair. During transcription elongation the FACT complex acts as a histone chaperone that both destabilizes and restores nucleosomal structure. It facilitates the passage of RNA polymerase II and transcription by promoting the dissociation of one histone H2A-H2B dimer from the nucleosome, then subsequently promotes the reestablishment of the nucleosome following the passage of RNA polymerase II.</text>
</comment>
<dbReference type="Pfam" id="PF08644">
    <property type="entry name" value="SPT16"/>
    <property type="match status" value="1"/>
</dbReference>
<evidence type="ECO:0000256" key="5">
    <source>
        <dbReference type="ARBA" id="ARBA00023015"/>
    </source>
</evidence>
<gene>
    <name evidence="16" type="ORF">URODEC1_LOCUS4257</name>
</gene>
<comment type="subunit">
    <text evidence="10">Component of the FACT complex.</text>
</comment>
<feature type="domain" description="FACT complex subunit SPT16 N-terminal lobe" evidence="13">
    <location>
        <begin position="32"/>
        <end position="196"/>
    </location>
</feature>
<dbReference type="InterPro" id="IPR048969">
    <property type="entry name" value="FACT_SPT16_C"/>
</dbReference>
<dbReference type="FunFam" id="2.30.29.30:FF:000017">
    <property type="entry name" value="FACT complex subunit SPT16"/>
    <property type="match status" value="1"/>
</dbReference>
<dbReference type="EMBL" id="OZ075120">
    <property type="protein sequence ID" value="CAL4892396.1"/>
    <property type="molecule type" value="Genomic_DNA"/>
</dbReference>
<keyword evidence="7 10" id="KW-0804">Transcription</keyword>
<evidence type="ECO:0000256" key="7">
    <source>
        <dbReference type="ARBA" id="ARBA00023163"/>
    </source>
</evidence>
<dbReference type="InterPro" id="IPR056595">
    <property type="entry name" value="Fact-SPT16_PH"/>
</dbReference>
<evidence type="ECO:0000313" key="17">
    <source>
        <dbReference type="Proteomes" id="UP001497457"/>
    </source>
</evidence>
<dbReference type="InterPro" id="IPR011993">
    <property type="entry name" value="PH-like_dom_sf"/>
</dbReference>
<feature type="region of interest" description="Disordered" evidence="11">
    <location>
        <begin position="953"/>
        <end position="1075"/>
    </location>
</feature>
<protein>
    <recommendedName>
        <fullName evidence="10">FACT complex subunit</fullName>
    </recommendedName>
</protein>
<evidence type="ECO:0000256" key="11">
    <source>
        <dbReference type="SAM" id="MobiDB-lite"/>
    </source>
</evidence>
<keyword evidence="2 10" id="KW-0158">Chromosome</keyword>
<dbReference type="InterPro" id="IPR000994">
    <property type="entry name" value="Pept_M24"/>
</dbReference>
<dbReference type="Pfam" id="PF24824">
    <property type="entry name" value="PH_SPT16"/>
    <property type="match status" value="1"/>
</dbReference>
<evidence type="ECO:0000256" key="12">
    <source>
        <dbReference type="SAM" id="SignalP"/>
    </source>
</evidence>
<dbReference type="InterPro" id="IPR036005">
    <property type="entry name" value="Creatinase/aminopeptidase-like"/>
</dbReference>
<dbReference type="SMART" id="SM01286">
    <property type="entry name" value="SPT16"/>
    <property type="match status" value="1"/>
</dbReference>
<feature type="domain" description="Histone chaperone RTT106/FACT complex subunit SPT16-like middle" evidence="15">
    <location>
        <begin position="844"/>
        <end position="934"/>
    </location>
</feature>
<dbReference type="SMART" id="SM01285">
    <property type="entry name" value="FACT-Spt16_Nlob"/>
    <property type="match status" value="1"/>
</dbReference>
<evidence type="ECO:0000256" key="3">
    <source>
        <dbReference type="ARBA" id="ARBA00022705"/>
    </source>
</evidence>
<organism evidence="16 17">
    <name type="scientific">Urochloa decumbens</name>
    <dbReference type="NCBI Taxonomy" id="240449"/>
    <lineage>
        <taxon>Eukaryota</taxon>
        <taxon>Viridiplantae</taxon>
        <taxon>Streptophyta</taxon>
        <taxon>Embryophyta</taxon>
        <taxon>Tracheophyta</taxon>
        <taxon>Spermatophyta</taxon>
        <taxon>Magnoliopsida</taxon>
        <taxon>Liliopsida</taxon>
        <taxon>Poales</taxon>
        <taxon>Poaceae</taxon>
        <taxon>PACMAD clade</taxon>
        <taxon>Panicoideae</taxon>
        <taxon>Panicodae</taxon>
        <taxon>Paniceae</taxon>
        <taxon>Melinidinae</taxon>
        <taxon>Urochloa</taxon>
    </lineage>
</organism>
<reference evidence="16 17" key="2">
    <citation type="submission" date="2024-10" db="EMBL/GenBank/DDBJ databases">
        <authorList>
            <person name="Ryan C."/>
        </authorList>
    </citation>
    <scope>NUCLEOTIDE SEQUENCE [LARGE SCALE GENOMIC DNA]</scope>
</reference>
<dbReference type="FunFam" id="2.30.29.150:FF:000004">
    <property type="entry name" value="FACT complex subunit SPT16"/>
    <property type="match status" value="1"/>
</dbReference>
<feature type="chain" id="PRO_5044865194" description="FACT complex subunit" evidence="12">
    <location>
        <begin position="28"/>
        <end position="1075"/>
    </location>
</feature>
<accession>A0ABC8VK40</accession>
<dbReference type="GO" id="GO:0035101">
    <property type="term" value="C:FACT complex"/>
    <property type="evidence" value="ECO:0007669"/>
    <property type="project" value="UniProtKB-UniRule"/>
</dbReference>
<name>A0ABC8VK40_9POAL</name>
<feature type="signal peptide" evidence="12">
    <location>
        <begin position="1"/>
        <end position="27"/>
    </location>
</feature>
<dbReference type="Gene3D" id="2.30.29.150">
    <property type="match status" value="1"/>
</dbReference>
<keyword evidence="5 10" id="KW-0805">Transcription regulation</keyword>
<feature type="compositionally biased region" description="Acidic residues" evidence="11">
    <location>
        <begin position="1006"/>
        <end position="1022"/>
    </location>
</feature>
<keyword evidence="4 10" id="KW-0227">DNA damage</keyword>
<dbReference type="GO" id="GO:0006260">
    <property type="term" value="P:DNA replication"/>
    <property type="evidence" value="ECO:0007669"/>
    <property type="project" value="UniProtKB-KW"/>
</dbReference>
<evidence type="ECO:0000256" key="4">
    <source>
        <dbReference type="ARBA" id="ARBA00022763"/>
    </source>
</evidence>
<evidence type="ECO:0000256" key="10">
    <source>
        <dbReference type="RuleBase" id="RU367052"/>
    </source>
</evidence>